<dbReference type="EMBL" id="JAMWYS010000002">
    <property type="protein sequence ID" value="MCO4291298.1"/>
    <property type="molecule type" value="Genomic_DNA"/>
</dbReference>
<evidence type="ECO:0000259" key="1">
    <source>
        <dbReference type="Pfam" id="PF13751"/>
    </source>
</evidence>
<dbReference type="RefSeq" id="WP_252585479.1">
    <property type="nucleotide sequence ID" value="NZ_JAMWYS010000002.1"/>
</dbReference>
<dbReference type="InterPro" id="IPR025668">
    <property type="entry name" value="Tnp_DDE_dom"/>
</dbReference>
<name>A0A9X2F5P8_9SPHI</name>
<protein>
    <submittedName>
        <fullName evidence="2">Transposase</fullName>
    </submittedName>
</protein>
<sequence length="49" mass="5639">NLKYNKGFKRFLLRGKEKVSIEIGLLALAHNLSKLNRKEKERKKGKTAA</sequence>
<reference evidence="2" key="1">
    <citation type="submission" date="2022-06" db="EMBL/GenBank/DDBJ databases">
        <title>Solitalea sp. MAHUQ-68 isolated from rhizospheric soil.</title>
        <authorList>
            <person name="Huq M.A."/>
        </authorList>
    </citation>
    <scope>NUCLEOTIDE SEQUENCE</scope>
    <source>
        <strain evidence="2">MAHUQ-68</strain>
    </source>
</reference>
<feature type="domain" description="Transposase DDE" evidence="1">
    <location>
        <begin position="1"/>
        <end position="35"/>
    </location>
</feature>
<evidence type="ECO:0000313" key="2">
    <source>
        <dbReference type="EMBL" id="MCO4291298.1"/>
    </source>
</evidence>
<dbReference type="AlphaFoldDB" id="A0A9X2F5P8"/>
<gene>
    <name evidence="2" type="ORF">NF867_00290</name>
</gene>
<evidence type="ECO:0000313" key="3">
    <source>
        <dbReference type="Proteomes" id="UP001155182"/>
    </source>
</evidence>
<organism evidence="2 3">
    <name type="scientific">Solitalea agri</name>
    <dbReference type="NCBI Taxonomy" id="2953739"/>
    <lineage>
        <taxon>Bacteria</taxon>
        <taxon>Pseudomonadati</taxon>
        <taxon>Bacteroidota</taxon>
        <taxon>Sphingobacteriia</taxon>
        <taxon>Sphingobacteriales</taxon>
        <taxon>Sphingobacteriaceae</taxon>
        <taxon>Solitalea</taxon>
    </lineage>
</organism>
<proteinExistence type="predicted"/>
<dbReference type="Pfam" id="PF13751">
    <property type="entry name" value="DDE_Tnp_1_6"/>
    <property type="match status" value="1"/>
</dbReference>
<dbReference type="Proteomes" id="UP001155182">
    <property type="component" value="Unassembled WGS sequence"/>
</dbReference>
<accession>A0A9X2F5P8</accession>
<feature type="non-terminal residue" evidence="2">
    <location>
        <position position="1"/>
    </location>
</feature>
<keyword evidence="3" id="KW-1185">Reference proteome</keyword>
<comment type="caution">
    <text evidence="2">The sequence shown here is derived from an EMBL/GenBank/DDBJ whole genome shotgun (WGS) entry which is preliminary data.</text>
</comment>